<dbReference type="EMBL" id="CP017315">
    <property type="protein sequence ID" value="AQS41628.1"/>
    <property type="molecule type" value="Genomic_DNA"/>
</dbReference>
<dbReference type="GO" id="GO:0016301">
    <property type="term" value="F:kinase activity"/>
    <property type="evidence" value="ECO:0007669"/>
    <property type="project" value="UniProtKB-KW"/>
</dbReference>
<reference evidence="3 4" key="2">
    <citation type="journal article" date="2016" name="Sci. Rep.">
        <title>The genome of Rhizobiales bacteria in predatory ants reveals urease gene functions but no genes for nitrogen fixation.</title>
        <authorList>
            <person name="Neuvonen M.M."/>
            <person name="Tamarit D."/>
            <person name="Naslund K."/>
            <person name="Liebig J."/>
            <person name="Feldhaar H."/>
            <person name="Moran N.A."/>
            <person name="Guy L."/>
            <person name="Andersson S.G."/>
        </authorList>
    </citation>
    <scope>NUCLEOTIDE SEQUENCE [LARGE SCALE GENOMIC DNA]</scope>
    <source>
        <strain evidence="3 4">Hsal</strain>
    </source>
</reference>
<keyword evidence="2" id="KW-0547">Nucleotide-binding</keyword>
<keyword evidence="1 2" id="KW-0119">Carbohydrate metabolism</keyword>
<dbReference type="NCBIfam" id="NF007141">
    <property type="entry name" value="PRK09585.1-5"/>
    <property type="match status" value="1"/>
</dbReference>
<dbReference type="KEGG" id="thd:BHV28_09320"/>
<sequence length="375" mass="40306">MTKLKTAIGLMSGTSMDGIDAALLATDGQKHLQIIGHHSHSYSATFRQKLKAGLKNAQYIINRQERPGNLPQLEKELTLEHAAVVETLLAKLGYDKAVVDLIGFHGQTLLHRPEKRLTVQIGDGALLARATGIDVVYDMRANDMAHGGQGAPLTPAYHAVLAGQIRDKAAFPLAFVNIGGISNLTRIDKDGQIAAFDCGPGNCLIDQWMELCTGKPFDRDGAAGLRGRVIDSICKRYLDSAWWQKGLSSFDWRDFTPLDKNSASVEDGAATLGAVTAASIIHALEYHFEGTKTLVVSGGGVKNQAVMQQLRRCATLRNMTVHTADDFGFDAGFIEAEAWGYLAVRAFYGLPLTWPATTGCTEPVSGGVLTQALGA</sequence>
<evidence type="ECO:0000256" key="1">
    <source>
        <dbReference type="ARBA" id="ARBA00023277"/>
    </source>
</evidence>
<evidence type="ECO:0000313" key="3">
    <source>
        <dbReference type="EMBL" id="AQS41628.1"/>
    </source>
</evidence>
<dbReference type="GO" id="GO:0016773">
    <property type="term" value="F:phosphotransferase activity, alcohol group as acceptor"/>
    <property type="evidence" value="ECO:0007669"/>
    <property type="project" value="UniProtKB-UniRule"/>
</dbReference>
<dbReference type="UniPathway" id="UPA00544"/>
<keyword evidence="2" id="KW-0067">ATP-binding</keyword>
<organism evidence="3 4">
    <name type="scientific">Candidatus Tokpelaia hoelldobleri</name>
    <dbReference type="NCBI Taxonomy" id="1902579"/>
    <lineage>
        <taxon>Bacteria</taxon>
        <taxon>Pseudomonadati</taxon>
        <taxon>Pseudomonadota</taxon>
        <taxon>Alphaproteobacteria</taxon>
        <taxon>Hyphomicrobiales</taxon>
        <taxon>Candidatus Tokpelaia</taxon>
    </lineage>
</organism>
<name>A0A1U9JUV1_9HYPH</name>
<dbReference type="InterPro" id="IPR005338">
    <property type="entry name" value="Anhydro_N_Ac-Mur_kinase"/>
</dbReference>
<dbReference type="GO" id="GO:0006040">
    <property type="term" value="P:amino sugar metabolic process"/>
    <property type="evidence" value="ECO:0007669"/>
    <property type="project" value="InterPro"/>
</dbReference>
<comment type="catalytic activity">
    <reaction evidence="2">
        <text>1,6-anhydro-N-acetyl-beta-muramate + ATP + H2O = N-acetyl-D-muramate 6-phosphate + ADP + H(+)</text>
        <dbReference type="Rhea" id="RHEA:24952"/>
        <dbReference type="ChEBI" id="CHEBI:15377"/>
        <dbReference type="ChEBI" id="CHEBI:15378"/>
        <dbReference type="ChEBI" id="CHEBI:30616"/>
        <dbReference type="ChEBI" id="CHEBI:58690"/>
        <dbReference type="ChEBI" id="CHEBI:58722"/>
        <dbReference type="ChEBI" id="CHEBI:456216"/>
        <dbReference type="EC" id="2.7.1.170"/>
    </reaction>
</comment>
<evidence type="ECO:0000313" key="4">
    <source>
        <dbReference type="Proteomes" id="UP000188912"/>
    </source>
</evidence>
<dbReference type="Proteomes" id="UP000188912">
    <property type="component" value="Chromosome"/>
</dbReference>
<keyword evidence="4" id="KW-1185">Reference proteome</keyword>
<dbReference type="GO" id="GO:0097175">
    <property type="term" value="P:1,6-anhydro-N-acetyl-beta-muramic acid catabolic process"/>
    <property type="evidence" value="ECO:0007669"/>
    <property type="project" value="UniProtKB-UniRule"/>
</dbReference>
<dbReference type="PANTHER" id="PTHR30605:SF0">
    <property type="entry name" value="ANHYDRO-N-ACETYLMURAMIC ACID KINASE"/>
    <property type="match status" value="1"/>
</dbReference>
<dbReference type="EC" id="2.7.1.170" evidence="2"/>
<dbReference type="UniPathway" id="UPA00343"/>
<dbReference type="Gene3D" id="3.30.420.40">
    <property type="match status" value="2"/>
</dbReference>
<dbReference type="PANTHER" id="PTHR30605">
    <property type="entry name" value="ANHYDRO-N-ACETYLMURAMIC ACID KINASE"/>
    <property type="match status" value="1"/>
</dbReference>
<dbReference type="AlphaFoldDB" id="A0A1U9JUV1"/>
<gene>
    <name evidence="2 3" type="primary">anmK</name>
    <name evidence="3" type="ORF">BHV28_09320</name>
</gene>
<evidence type="ECO:0000256" key="2">
    <source>
        <dbReference type="HAMAP-Rule" id="MF_01270"/>
    </source>
</evidence>
<comment type="function">
    <text evidence="2">Catalyzes the specific phosphorylation of 1,6-anhydro-N-acetylmuramic acid (anhMurNAc) with the simultaneous cleavage of the 1,6-anhydro ring, generating MurNAc-6-P. Is required for the utilization of anhMurNAc either imported from the medium or derived from its own cell wall murein, and thus plays a role in cell wall recycling.</text>
</comment>
<dbReference type="GO" id="GO:0009254">
    <property type="term" value="P:peptidoglycan turnover"/>
    <property type="evidence" value="ECO:0007669"/>
    <property type="project" value="UniProtKB-UniRule"/>
</dbReference>
<dbReference type="HAMAP" id="MF_01270">
    <property type="entry name" value="AnhMurNAc_kinase"/>
    <property type="match status" value="1"/>
</dbReference>
<keyword evidence="2 3" id="KW-0418">Kinase</keyword>
<comment type="pathway">
    <text evidence="2">Cell wall biogenesis; peptidoglycan recycling.</text>
</comment>
<feature type="binding site" evidence="2">
    <location>
        <begin position="13"/>
        <end position="20"/>
    </location>
    <ligand>
        <name>ATP</name>
        <dbReference type="ChEBI" id="CHEBI:30616"/>
    </ligand>
</feature>
<dbReference type="STRING" id="1902579.BHV28_09320"/>
<comment type="pathway">
    <text evidence="2">Amino-sugar metabolism; 1,6-anhydro-N-acetylmuramate degradation.</text>
</comment>
<dbReference type="GO" id="GO:0005524">
    <property type="term" value="F:ATP binding"/>
    <property type="evidence" value="ECO:0007669"/>
    <property type="project" value="UniProtKB-UniRule"/>
</dbReference>
<proteinExistence type="inferred from homology"/>
<dbReference type="SUPFAM" id="SSF53067">
    <property type="entry name" value="Actin-like ATPase domain"/>
    <property type="match status" value="1"/>
</dbReference>
<dbReference type="Pfam" id="PF03702">
    <property type="entry name" value="AnmK"/>
    <property type="match status" value="1"/>
</dbReference>
<protein>
    <recommendedName>
        <fullName evidence="2">Anhydro-N-acetylmuramic acid kinase</fullName>
        <ecNumber evidence="2">2.7.1.170</ecNumber>
    </recommendedName>
    <alternativeName>
        <fullName evidence="2">AnhMurNAc kinase</fullName>
    </alternativeName>
</protein>
<reference evidence="3 4" key="1">
    <citation type="journal article" date="2010" name="Science">
        <title>Genomic comparison of the ants Camponotus floridanus and Harpegnathos saltator.</title>
        <authorList>
            <person name="Bonasio R."/>
            <person name="Zhang G."/>
            <person name="Ye C."/>
            <person name="Mutti N.S."/>
            <person name="Fang X."/>
            <person name="Qin N."/>
            <person name="Donahue G."/>
            <person name="Yang P."/>
            <person name="Li Q."/>
            <person name="Li C."/>
            <person name="Zhang P."/>
            <person name="Huang Z."/>
            <person name="Berger S.L."/>
            <person name="Reinberg D."/>
            <person name="Wang J."/>
            <person name="Liebig J."/>
        </authorList>
    </citation>
    <scope>NUCLEOTIDE SEQUENCE [LARGE SCALE GENOMIC DNA]</scope>
    <source>
        <strain evidence="3 4">Hsal</strain>
    </source>
</reference>
<dbReference type="InterPro" id="IPR043129">
    <property type="entry name" value="ATPase_NBD"/>
</dbReference>
<comment type="similarity">
    <text evidence="2">Belongs to the anhydro-N-acetylmuramic acid kinase family.</text>
</comment>
<keyword evidence="2" id="KW-0808">Transferase</keyword>
<accession>A0A1U9JUV1</accession>